<dbReference type="FunFam" id="3.40.50.12390:FF:000003">
    <property type="entry name" value="5'-3' exoribonuclease"/>
    <property type="match status" value="1"/>
</dbReference>
<evidence type="ECO:0000256" key="4">
    <source>
        <dbReference type="ARBA" id="ARBA00022801"/>
    </source>
</evidence>
<feature type="domain" description="Xrn1 helical" evidence="8">
    <location>
        <begin position="1398"/>
        <end position="1713"/>
    </location>
</feature>
<feature type="region of interest" description="Disordered" evidence="6">
    <location>
        <begin position="1731"/>
        <end position="1773"/>
    </location>
</feature>
<dbReference type="GO" id="GO:0000956">
    <property type="term" value="P:nuclear-transcribed mRNA catabolic process"/>
    <property type="evidence" value="ECO:0007669"/>
    <property type="project" value="TreeGrafter"/>
</dbReference>
<dbReference type="CDD" id="cd18673">
    <property type="entry name" value="PIN_XRN1-2-like"/>
    <property type="match status" value="1"/>
</dbReference>
<feature type="compositionally biased region" description="Low complexity" evidence="6">
    <location>
        <begin position="1868"/>
        <end position="1881"/>
    </location>
</feature>
<comment type="caution">
    <text evidence="9">The sequence shown here is derived from an EMBL/GenBank/DDBJ whole genome shotgun (WGS) entry which is preliminary data.</text>
</comment>
<feature type="compositionally biased region" description="Acidic residues" evidence="6">
    <location>
        <begin position="367"/>
        <end position="377"/>
    </location>
</feature>
<comment type="similarity">
    <text evidence="1">Belongs to the 5'-3' exonuclease family. XRN2/RAT1 subfamily.</text>
</comment>
<evidence type="ECO:0000256" key="2">
    <source>
        <dbReference type="ARBA" id="ARBA00022664"/>
    </source>
</evidence>
<dbReference type="GO" id="GO:0006397">
    <property type="term" value="P:mRNA processing"/>
    <property type="evidence" value="ECO:0007669"/>
    <property type="project" value="UniProtKB-KW"/>
</dbReference>
<evidence type="ECO:0000259" key="7">
    <source>
        <dbReference type="Pfam" id="PF03159"/>
    </source>
</evidence>
<feature type="compositionally biased region" description="Gly residues" evidence="6">
    <location>
        <begin position="1745"/>
        <end position="1766"/>
    </location>
</feature>
<dbReference type="GO" id="GO:0004534">
    <property type="term" value="F:5'-3' RNA exonuclease activity"/>
    <property type="evidence" value="ECO:0007669"/>
    <property type="project" value="TreeGrafter"/>
</dbReference>
<feature type="region of interest" description="Disordered" evidence="6">
    <location>
        <begin position="1312"/>
        <end position="1348"/>
    </location>
</feature>
<dbReference type="InterPro" id="IPR001680">
    <property type="entry name" value="WD40_rpt"/>
</dbReference>
<feature type="compositionally biased region" description="Acidic residues" evidence="6">
    <location>
        <begin position="1335"/>
        <end position="1348"/>
    </location>
</feature>
<dbReference type="GO" id="GO:0003723">
    <property type="term" value="F:RNA binding"/>
    <property type="evidence" value="ECO:0007669"/>
    <property type="project" value="TreeGrafter"/>
</dbReference>
<feature type="domain" description="Xrn1 helical" evidence="8">
    <location>
        <begin position="1086"/>
        <end position="1188"/>
    </location>
</feature>
<evidence type="ECO:0000313" key="9">
    <source>
        <dbReference type="EMBL" id="KAG5175687.1"/>
    </source>
</evidence>
<evidence type="ECO:0000256" key="3">
    <source>
        <dbReference type="ARBA" id="ARBA00022722"/>
    </source>
</evidence>
<feature type="region of interest" description="Disordered" evidence="6">
    <location>
        <begin position="315"/>
        <end position="380"/>
    </location>
</feature>
<dbReference type="OrthoDB" id="372487at2759"/>
<dbReference type="InterPro" id="IPR004859">
    <property type="entry name" value="Xrn1_N"/>
</dbReference>
<evidence type="ECO:0000313" key="10">
    <source>
        <dbReference type="Proteomes" id="UP000664859"/>
    </source>
</evidence>
<name>A0A835YKU1_9STRA</name>
<feature type="region of interest" description="Disordered" evidence="6">
    <location>
        <begin position="252"/>
        <end position="273"/>
    </location>
</feature>
<keyword evidence="2" id="KW-0507">mRNA processing</keyword>
<dbReference type="EMBL" id="JAFCMP010000547">
    <property type="protein sequence ID" value="KAG5175687.1"/>
    <property type="molecule type" value="Genomic_DNA"/>
</dbReference>
<feature type="region of interest" description="Disordered" evidence="6">
    <location>
        <begin position="1646"/>
        <end position="1671"/>
    </location>
</feature>
<dbReference type="InterPro" id="IPR036322">
    <property type="entry name" value="WD40_repeat_dom_sf"/>
</dbReference>
<keyword evidence="4" id="KW-0378">Hydrolase</keyword>
<sequence>MAPEKQEQQSNTMRSLRSVMAINAGKVALSMSGGNLLVVAVPTIEDAAPVVQHVAGDQDDVLSVALSDNGSMLALGAESKAVKLVSLAGCDAGTVIGKREVPKKATALLFADAAGKQVLLASDKFGDVWASPVPDIGSAVKHLLGHTATCVTCMTMCRHSSTPCAIRARDHLYLHRKPTPHAHAAAISPYYQNQAVDKVYSQKMLPLARHGGQQYLVTGDRAEHVRVTRFPLTPLIQSFLVGHTDYITAVAAAPPSSSGSSGSSGGHDPGESDRIVTAAADGTVALWRLLSGERCCVADVEELLSRGTAAQAGVLGVGEGEEGGEGETGGAAAEGEAEGGAEGNGLGDAQGGSESGDVGSAKGGEQGEGDDAAEADEDKGPSRAVYPTYLAVCPLTGLIAVGVRGARGAVAVLRIATNNEDGSAKTALTLAYRLDLPGEGDALALGCAGGALFVAVAGERCLLAYKLGETSAQELTEDSAAGRAATAVRTRAAELGITVAVAADSGEVDAATGLRKQYVSAARRLARDQSRSGLSHARKRFRGAFAFGDDEAAPAAAAAAAADAACSNAVAAEGDGSSSGGGSGVGAAEALRGDAAAAAADSGSDCHCCPYATPVSIFQTRKQMLLVHGMRRPRWLSEKYPKIVTDMMEKRPTVVNGVRMPLDLTEPNPNGMEFDNLYVDMNGIIHPCAHPEDGPQPKTEEEMYVNVMKYVDRLMSAVRPRRVLYLAVDGVAPRAKMNQQRSRRFRAAQEAQEHREVMEETRKEMISPMFGQVEVRVAAQEAQEHRKVMEETCKEMIELGLPVPPVSGPAWDSNVITPGTAFMQRLSVYLRFYIQHRINTNKAWRNIKVILSDANQPGEGEHKIMEYVRQQRTQPGYDPNQHHILHGLDADLIMLGLATHEARFTILREQRRSRHQRVLRSMTIAFCRCAAVSARAVTNAYSLPSTAAQVFFGRKDQERKEAAAAARRAMEDAVAGVNGGAEADDDVVTGEELGHKPLQMLRIWVLREYLQSKLGNADADDLGVTGEELGHKPLQMLRTWVLRECLQAEFALLQVTSSSTVTDFTSFNVLVLQAEFASLQGTLPFKYDFERVVDDFVFLCFFVGNDFLPHLPSLDIRDGALDFLQNVYRRKLPAIGDYLTLPGGEVNLRGVAVIMAEVGEIEDEVFRRRRSAEEKDAIRRGQGNSMRRAGGAGRVGAAAVRDQAMTPGAMKKVGGRYQGAPSSAPPKLAAQKVTPAKRKSPSPPTSAAPAATPAPSSAKGARDASSNKAAADRLRSKLARTSLSTDVSAAKAPDLQNGAGSAELSAAAAAAMAGNGGGAPSGPPPADETPGGENGDGEAAVEDGDVPVEEDPLDEDAIVNHLPHVEEFLPSLSEEDAARAKLALKDRPLKCTLEVLSEEDAARAKLALKDRVKEKSEEQLEKYRAGVQDNVRLWEAGWKDRYYSDKCKLDDITAGGGRQRIQHAYVEGLCWVMRYYYQGVSDWTWYYPFHYAPFASDLIDCDAFELKFQDGAPFRPIEQLMAVLPPASAAALPPPCRKLMLEKTSPIIDFYPEEVPCDPNGKPMPWLWVVLLPFIDEKRLLQHLRPLYSEFTEEETARNSFGPSYIFVHSTSHLSQRIMGVYQAGNGKKSKGDFLRASEFEGWSGTVKPAKGADARQQLGKPLPAPERPEGALEGVKNNQVLCAEYEMPPRMPHVCAMLPGVDPPAIELGPEDLTPRRPPRLNRGMSIAELGTGVRPTPTRLGGFANGHGRGGGGGGRGGGGGMGSLSGFLAQPQAFPGGSPFGATAYMQGGGSYFQPPYPQGYAFTPPGAYPPQYGAGGMLPPPPHTYPGASPPPPMFGEVPPSPQAPWPRAPPPSPAVALPPPPQQQRYMAQHQQQQQQGYGGGNVPTMESLRSRLANTLQQRAPPPQWPAPPQQQQQQQQRGFSFSHPRHQQQR</sequence>
<dbReference type="PANTHER" id="PTHR12341:SF41">
    <property type="entry name" value="5'-3' EXORIBONUCLEASE 2"/>
    <property type="match status" value="1"/>
</dbReference>
<proteinExistence type="inferred from homology"/>
<feature type="compositionally biased region" description="Pro residues" evidence="6">
    <location>
        <begin position="1906"/>
        <end position="1915"/>
    </location>
</feature>
<dbReference type="InterPro" id="IPR015943">
    <property type="entry name" value="WD40/YVTN_repeat-like_dom_sf"/>
</dbReference>
<organism evidence="9 10">
    <name type="scientific">Tribonema minus</name>
    <dbReference type="NCBI Taxonomy" id="303371"/>
    <lineage>
        <taxon>Eukaryota</taxon>
        <taxon>Sar</taxon>
        <taxon>Stramenopiles</taxon>
        <taxon>Ochrophyta</taxon>
        <taxon>PX clade</taxon>
        <taxon>Xanthophyceae</taxon>
        <taxon>Tribonematales</taxon>
        <taxon>Tribonemataceae</taxon>
        <taxon>Tribonema</taxon>
    </lineage>
</organism>
<reference evidence="9" key="1">
    <citation type="submission" date="2021-02" db="EMBL/GenBank/DDBJ databases">
        <title>First Annotated Genome of the Yellow-green Alga Tribonema minus.</title>
        <authorList>
            <person name="Mahan K.M."/>
        </authorList>
    </citation>
    <scope>NUCLEOTIDE SEQUENCE</scope>
    <source>
        <strain evidence="9">UTEX B ZZ1240</strain>
    </source>
</reference>
<dbReference type="Gene3D" id="3.40.50.12390">
    <property type="match status" value="2"/>
</dbReference>
<dbReference type="Gene3D" id="2.130.10.10">
    <property type="entry name" value="YVTN repeat-like/Quinoprotein amine dehydrogenase"/>
    <property type="match status" value="1"/>
</dbReference>
<dbReference type="Pfam" id="PF17846">
    <property type="entry name" value="XRN_M"/>
    <property type="match status" value="2"/>
</dbReference>
<evidence type="ECO:0000256" key="1">
    <source>
        <dbReference type="ARBA" id="ARBA00006994"/>
    </source>
</evidence>
<dbReference type="Pfam" id="PF03159">
    <property type="entry name" value="XRN_N"/>
    <property type="match status" value="1"/>
</dbReference>
<feature type="domain" description="Xrn1 N-terminal" evidence="7">
    <location>
        <begin position="634"/>
        <end position="910"/>
    </location>
</feature>
<accession>A0A835YKU1</accession>
<dbReference type="SUPFAM" id="SSF50978">
    <property type="entry name" value="WD40 repeat-like"/>
    <property type="match status" value="1"/>
</dbReference>
<feature type="compositionally biased region" description="Gly residues" evidence="6">
    <location>
        <begin position="338"/>
        <end position="354"/>
    </location>
</feature>
<dbReference type="GO" id="GO:0005634">
    <property type="term" value="C:nucleus"/>
    <property type="evidence" value="ECO:0007669"/>
    <property type="project" value="TreeGrafter"/>
</dbReference>
<evidence type="ECO:0000256" key="6">
    <source>
        <dbReference type="SAM" id="MobiDB-lite"/>
    </source>
</evidence>
<keyword evidence="5 9" id="KW-0269">Exonuclease</keyword>
<dbReference type="SMART" id="SM00320">
    <property type="entry name" value="WD40"/>
    <property type="match status" value="2"/>
</dbReference>
<dbReference type="InterPro" id="IPR027073">
    <property type="entry name" value="5_3_exoribonuclease"/>
</dbReference>
<dbReference type="InterPro" id="IPR041412">
    <property type="entry name" value="Xrn1_helical"/>
</dbReference>
<gene>
    <name evidence="9" type="ORF">JKP88DRAFT_261684</name>
</gene>
<feature type="compositionally biased region" description="Low complexity" evidence="6">
    <location>
        <begin position="1247"/>
        <end position="1259"/>
    </location>
</feature>
<protein>
    <submittedName>
        <fullName evidence="9">XRN 5'-3' exonuclease N-terminus-domain-containing protein</fullName>
    </submittedName>
</protein>
<feature type="region of interest" description="Disordered" evidence="6">
    <location>
        <begin position="1816"/>
        <end position="1937"/>
    </location>
</feature>
<dbReference type="Proteomes" id="UP000664859">
    <property type="component" value="Unassembled WGS sequence"/>
</dbReference>
<dbReference type="Gene3D" id="1.25.40.1050">
    <property type="match status" value="1"/>
</dbReference>
<dbReference type="PANTHER" id="PTHR12341">
    <property type="entry name" value="5'-&gt;3' EXORIBONUCLEASE"/>
    <property type="match status" value="1"/>
</dbReference>
<feature type="compositionally biased region" description="Pro residues" evidence="6">
    <location>
        <begin position="1822"/>
        <end position="1867"/>
    </location>
</feature>
<feature type="region of interest" description="Disordered" evidence="6">
    <location>
        <begin position="1171"/>
        <end position="1273"/>
    </location>
</feature>
<keyword evidence="10" id="KW-1185">Reference proteome</keyword>
<evidence type="ECO:0000256" key="5">
    <source>
        <dbReference type="ARBA" id="ARBA00022839"/>
    </source>
</evidence>
<keyword evidence="3" id="KW-0540">Nuclease</keyword>
<evidence type="ECO:0000259" key="8">
    <source>
        <dbReference type="Pfam" id="PF17846"/>
    </source>
</evidence>